<name>A0A4P7NK91_PYROR</name>
<feature type="domain" description="PXA" evidence="4">
    <location>
        <begin position="192"/>
        <end position="374"/>
    </location>
</feature>
<dbReference type="SUPFAM" id="SSF64268">
    <property type="entry name" value="PX domain"/>
    <property type="match status" value="1"/>
</dbReference>
<feature type="region of interest" description="Disordered" evidence="2">
    <location>
        <begin position="567"/>
        <end position="588"/>
    </location>
</feature>
<feature type="region of interest" description="Disordered" evidence="2">
    <location>
        <begin position="765"/>
        <end position="966"/>
    </location>
</feature>
<dbReference type="GO" id="GO:0035091">
    <property type="term" value="F:phosphatidylinositol binding"/>
    <property type="evidence" value="ECO:0007669"/>
    <property type="project" value="InterPro"/>
</dbReference>
<evidence type="ECO:0000256" key="2">
    <source>
        <dbReference type="SAM" id="MobiDB-lite"/>
    </source>
</evidence>
<dbReference type="FunFam" id="3.30.1520.10:FF:000065">
    <property type="entry name" value="PX domain protein (AFU_orthologue AFUA_2G07450)"/>
    <property type="match status" value="1"/>
</dbReference>
<keyword evidence="3" id="KW-0812">Transmembrane</keyword>
<feature type="region of interest" description="Disordered" evidence="2">
    <location>
        <begin position="499"/>
        <end position="552"/>
    </location>
</feature>
<feature type="region of interest" description="Disordered" evidence="2">
    <location>
        <begin position="1"/>
        <end position="30"/>
    </location>
</feature>
<reference evidence="5 6" key="1">
    <citation type="journal article" date="2019" name="Mol. Biol. Evol.">
        <title>Blast fungal genomes show frequent chromosomal changes, gene gains and losses, and effector gene turnover.</title>
        <authorList>
            <person name="Gomez Luciano L.B."/>
            <person name="Jason Tsai I."/>
            <person name="Chuma I."/>
            <person name="Tosa Y."/>
            <person name="Chen Y.H."/>
            <person name="Li J.Y."/>
            <person name="Li M.Y."/>
            <person name="Jade Lu M.Y."/>
            <person name="Nakayashiki H."/>
            <person name="Li W.H."/>
        </authorList>
    </citation>
    <scope>NUCLEOTIDE SEQUENCE [LARGE SCALE GENOMIC DNA]</scope>
    <source>
        <strain evidence="5">MZ5-1-6</strain>
    </source>
</reference>
<keyword evidence="3" id="KW-1133">Transmembrane helix</keyword>
<feature type="compositionally biased region" description="Polar residues" evidence="2">
    <location>
        <begin position="804"/>
        <end position="818"/>
    </location>
</feature>
<keyword evidence="3" id="KW-0472">Membrane</keyword>
<evidence type="ECO:0000256" key="1">
    <source>
        <dbReference type="ARBA" id="ARBA00010883"/>
    </source>
</evidence>
<organism evidence="5 6">
    <name type="scientific">Pyricularia oryzae</name>
    <name type="common">Rice blast fungus</name>
    <name type="synonym">Magnaporthe oryzae</name>
    <dbReference type="NCBI Taxonomy" id="318829"/>
    <lineage>
        <taxon>Eukaryota</taxon>
        <taxon>Fungi</taxon>
        <taxon>Dikarya</taxon>
        <taxon>Ascomycota</taxon>
        <taxon>Pezizomycotina</taxon>
        <taxon>Sordariomycetes</taxon>
        <taxon>Sordariomycetidae</taxon>
        <taxon>Magnaporthales</taxon>
        <taxon>Pyriculariaceae</taxon>
        <taxon>Pyricularia</taxon>
    </lineage>
</organism>
<gene>
    <name evidence="5" type="ORF">PoMZ_11343</name>
</gene>
<dbReference type="PANTHER" id="PTHR22775">
    <property type="entry name" value="SORTING NEXIN"/>
    <property type="match status" value="1"/>
</dbReference>
<evidence type="ECO:0000259" key="4">
    <source>
        <dbReference type="PROSITE" id="PS51207"/>
    </source>
</evidence>
<dbReference type="Proteomes" id="UP000294847">
    <property type="component" value="Chromosome 5"/>
</dbReference>
<dbReference type="PROSITE" id="PS51207">
    <property type="entry name" value="PXA"/>
    <property type="match status" value="1"/>
</dbReference>
<feature type="compositionally biased region" description="Polar residues" evidence="2">
    <location>
        <begin position="826"/>
        <end position="836"/>
    </location>
</feature>
<evidence type="ECO:0000313" key="5">
    <source>
        <dbReference type="EMBL" id="QBZ62462.1"/>
    </source>
</evidence>
<dbReference type="InterPro" id="IPR001683">
    <property type="entry name" value="PX_dom"/>
</dbReference>
<comment type="similarity">
    <text evidence="1">Belongs to the sorting nexin family.</text>
</comment>
<feature type="compositionally biased region" description="Low complexity" evidence="2">
    <location>
        <begin position="770"/>
        <end position="781"/>
    </location>
</feature>
<dbReference type="InterPro" id="IPR036871">
    <property type="entry name" value="PX_dom_sf"/>
</dbReference>
<evidence type="ECO:0000256" key="3">
    <source>
        <dbReference type="SAM" id="Phobius"/>
    </source>
</evidence>
<dbReference type="InterPro" id="IPR003114">
    <property type="entry name" value="Phox_assoc"/>
</dbReference>
<dbReference type="EMBL" id="CP034208">
    <property type="protein sequence ID" value="QBZ62462.1"/>
    <property type="molecule type" value="Genomic_DNA"/>
</dbReference>
<feature type="compositionally biased region" description="Polar residues" evidence="2">
    <location>
        <begin position="508"/>
        <end position="549"/>
    </location>
</feature>
<proteinExistence type="inferred from homology"/>
<dbReference type="Gene3D" id="3.30.1520.10">
    <property type="entry name" value="Phox-like domain"/>
    <property type="match status" value="1"/>
</dbReference>
<evidence type="ECO:0000313" key="6">
    <source>
        <dbReference type="Proteomes" id="UP000294847"/>
    </source>
</evidence>
<dbReference type="CDD" id="cd06093">
    <property type="entry name" value="PX_domain"/>
    <property type="match status" value="1"/>
</dbReference>
<dbReference type="AlphaFoldDB" id="A0A4P7NK91"/>
<feature type="transmembrane region" description="Helical" evidence="3">
    <location>
        <begin position="113"/>
        <end position="136"/>
    </location>
</feature>
<dbReference type="VEuPathDB" id="FungiDB:M_BR32_EuGene_00025861"/>
<dbReference type="Pfam" id="PF02194">
    <property type="entry name" value="PXA"/>
    <property type="match status" value="1"/>
</dbReference>
<accession>A0A4P7NK91</accession>
<feature type="compositionally biased region" description="Basic and acidic residues" evidence="2">
    <location>
        <begin position="396"/>
        <end position="419"/>
    </location>
</feature>
<feature type="compositionally biased region" description="Polar residues" evidence="2">
    <location>
        <begin position="874"/>
        <end position="888"/>
    </location>
</feature>
<feature type="compositionally biased region" description="Polar residues" evidence="2">
    <location>
        <begin position="1"/>
        <end position="28"/>
    </location>
</feature>
<dbReference type="InterPro" id="IPR013937">
    <property type="entry name" value="Sorting_nexin_C"/>
</dbReference>
<dbReference type="Pfam" id="PF08628">
    <property type="entry name" value="Nexin_C"/>
    <property type="match status" value="1"/>
</dbReference>
<protein>
    <recommendedName>
        <fullName evidence="4">PXA domain-containing protein</fullName>
    </recommendedName>
</protein>
<feature type="region of interest" description="Disordered" evidence="2">
    <location>
        <begin position="380"/>
        <end position="432"/>
    </location>
</feature>
<dbReference type="PANTHER" id="PTHR22775:SF47">
    <property type="entry name" value="MEIOTICALLY UP-REGULATED GENE 122 PROTEIN"/>
    <property type="match status" value="1"/>
</dbReference>
<dbReference type="Pfam" id="PF00787">
    <property type="entry name" value="PX"/>
    <property type="match status" value="1"/>
</dbReference>
<feature type="region of interest" description="Disordered" evidence="2">
    <location>
        <begin position="452"/>
        <end position="476"/>
    </location>
</feature>
<sequence>MNSAEDAANLSTRETNAGSHTMDSTSEPTMTTATMTAVATTYKPELAPAPLSPANITEEPAMEEKPLVNKPESAETSGSGGGDDMMTKVFQFLSTATPETLAGVGFGLAAITYFILGQLGLLLIGAFAGVTAFISWESKNPQVSLSIKGEKGTEVLTRILDLKEDMRRSKADASLAKQGDEGTDLKGFEDFQPETRDALNNLVDAIIRDYVKWWYSPLVPMDQTFPLACRKVLTSFLISVSNRLSRKRPADTFLDFLTNSSSIVIVFFSELSTALTEEPPNDTRSVTDSVGSYLVANPDSNLANLLNQKQQAAKFRNVADDLLGFLDKPTYGCDPARLFLREILAGVVLEMTLKSCSKPEWINGWIVYLLEGGEPDFNQAIDVGMQTGPDPSKSSTEVDSKSGRNSVDVEKSQRKESLSNHRKKLSKADEEMENALEEMKKLNQMIADEEARRKKGPAAGMDQGGESKSAAEASSRLADAMKRNVDTLDIQANLVPDATIQKSPGPLSPTSKQTLPSDVSGDESSARTGSTRGPLTPGSSEMETPSHPSSPLKEEITAQFTNFDQLVPPAQDEPEPDAEPARNSPEPLTLHNASITIHDDGMSDAKNRIKNRPTWDYLIQVEPANPQHAGWMIVRKYADFEQLHEILARIAKISGATAFTEQHGNLPAWRVHTKVSLRGELERYCRDACQNKSLATSEGMKRFLEKDIMHTRAQSKSGFEAFETMGKNVFGVLTSAPKGVADGGKAVVGGVTGVLGNFGLGSRKNTSTSLKQLPQQQQQQLDTDHPTPAPNTITKRHSVPLASPTRNDSGLSVINNGLISRDSMDSQRSSVISTQPAKIPPMERRPSYNSQHEGVDGTAGDSAGLRPDRWDMASPTSAISSRNHSRASSVAPLRSPSSTSLSGLKLPPPPTEIPDDYGMPVTAVKPTPLQEGNAAVATATPSPSNPASTNGFGRPPKRQPRTFSPLSEQETSVAVELLFAVITELYTLSPSAWNIRRTLLAAAKSFLLRPGNPSLESIRLLIQETVLDSAASDEGVAAQLRKLRENSVPTEEELAAWPPEMSDEDKTKLRIKARRLLIQSGVPAALSGVMGQQATSEALGRVFDCLQVEEVARGLLFGIMLQAVRAITH</sequence>
<dbReference type="SMART" id="SM00313">
    <property type="entry name" value="PXA"/>
    <property type="match status" value="1"/>
</dbReference>
<feature type="compositionally biased region" description="Polar residues" evidence="2">
    <location>
        <begin position="939"/>
        <end position="951"/>
    </location>
</feature>
<feature type="compositionally biased region" description="Low complexity" evidence="2">
    <location>
        <begin position="467"/>
        <end position="476"/>
    </location>
</feature>
<feature type="region of interest" description="Disordered" evidence="2">
    <location>
        <begin position="60"/>
        <end position="82"/>
    </location>
</feature>